<dbReference type="AlphaFoldDB" id="A0A0F9MXE2"/>
<organism evidence="1">
    <name type="scientific">marine sediment metagenome</name>
    <dbReference type="NCBI Taxonomy" id="412755"/>
    <lineage>
        <taxon>unclassified sequences</taxon>
        <taxon>metagenomes</taxon>
        <taxon>ecological metagenomes</taxon>
    </lineage>
</organism>
<gene>
    <name evidence="1" type="ORF">LCGC14_1100610</name>
</gene>
<comment type="caution">
    <text evidence="1">The sequence shown here is derived from an EMBL/GenBank/DDBJ whole genome shotgun (WGS) entry which is preliminary data.</text>
</comment>
<accession>A0A0F9MXE2</accession>
<protein>
    <recommendedName>
        <fullName evidence="2">C_GCAxxG_C_C family protein</fullName>
    </recommendedName>
</protein>
<sequence>MNQKVRNSNIDAKFDEKIKELKKILPTINPAEGGCAEITFTSILDILGFQNRIFNNLMIPLSGGLGGYKSKEGWSGPCGVVCGSCAAIGVIIGGREKMSSDLVPVAFIKGAQFPTAFEKEFGSVVCPDLCGYDFSDQDDFVNYFKNNVWEKTCHKFVTWAVDTVRDITHEELEKNW</sequence>
<dbReference type="EMBL" id="LAZR01004956">
    <property type="protein sequence ID" value="KKN04122.1"/>
    <property type="molecule type" value="Genomic_DNA"/>
</dbReference>
<evidence type="ECO:0008006" key="2">
    <source>
        <dbReference type="Google" id="ProtNLM"/>
    </source>
</evidence>
<reference evidence="1" key="1">
    <citation type="journal article" date="2015" name="Nature">
        <title>Complex archaea that bridge the gap between prokaryotes and eukaryotes.</title>
        <authorList>
            <person name="Spang A."/>
            <person name="Saw J.H."/>
            <person name="Jorgensen S.L."/>
            <person name="Zaremba-Niedzwiedzka K."/>
            <person name="Martijn J."/>
            <person name="Lind A.E."/>
            <person name="van Eijk R."/>
            <person name="Schleper C."/>
            <person name="Guy L."/>
            <person name="Ettema T.J."/>
        </authorList>
    </citation>
    <scope>NUCLEOTIDE SEQUENCE</scope>
</reference>
<proteinExistence type="predicted"/>
<dbReference type="InterPro" id="IPR010181">
    <property type="entry name" value="CGCAxxGCC_motif"/>
</dbReference>
<name>A0A0F9MXE2_9ZZZZ</name>
<evidence type="ECO:0000313" key="1">
    <source>
        <dbReference type="EMBL" id="KKN04122.1"/>
    </source>
</evidence>
<dbReference type="Pfam" id="PF09719">
    <property type="entry name" value="C_GCAxxG_C_C"/>
    <property type="match status" value="1"/>
</dbReference>